<evidence type="ECO:0000313" key="2">
    <source>
        <dbReference type="EMBL" id="JAB95053.1"/>
    </source>
</evidence>
<organism evidence="2">
    <name type="scientific">Ceratitis capitata</name>
    <name type="common">Mediterranean fruit fly</name>
    <name type="synonym">Tephritis capitata</name>
    <dbReference type="NCBI Taxonomy" id="7213"/>
    <lineage>
        <taxon>Eukaryota</taxon>
        <taxon>Metazoa</taxon>
        <taxon>Ecdysozoa</taxon>
        <taxon>Arthropoda</taxon>
        <taxon>Hexapoda</taxon>
        <taxon>Insecta</taxon>
        <taxon>Pterygota</taxon>
        <taxon>Neoptera</taxon>
        <taxon>Endopterygota</taxon>
        <taxon>Diptera</taxon>
        <taxon>Brachycera</taxon>
        <taxon>Muscomorpha</taxon>
        <taxon>Tephritoidea</taxon>
        <taxon>Tephritidae</taxon>
        <taxon>Ceratitis</taxon>
        <taxon>Ceratitis</taxon>
    </lineage>
</organism>
<feature type="chain" id="PRO_5007737047" description="Secreted protein" evidence="1">
    <location>
        <begin position="17"/>
        <end position="302"/>
    </location>
</feature>
<dbReference type="EMBL" id="GAMC01011506">
    <property type="protein sequence ID" value="JAB95049.1"/>
    <property type="molecule type" value="mRNA"/>
</dbReference>
<name>W8BDJ0_CERCA</name>
<protein>
    <recommendedName>
        <fullName evidence="3">Secreted protein</fullName>
    </recommendedName>
</protein>
<dbReference type="AlphaFoldDB" id="W8BDJ0"/>
<feature type="non-terminal residue" evidence="2">
    <location>
        <position position="1"/>
    </location>
</feature>
<evidence type="ECO:0008006" key="3">
    <source>
        <dbReference type="Google" id="ProtNLM"/>
    </source>
</evidence>
<dbReference type="EMBL" id="GAMC01011503">
    <property type="protein sequence ID" value="JAB95052.1"/>
    <property type="molecule type" value="mRNA"/>
</dbReference>
<evidence type="ECO:0000256" key="1">
    <source>
        <dbReference type="SAM" id="SignalP"/>
    </source>
</evidence>
<reference evidence="2" key="1">
    <citation type="submission" date="2013-07" db="EMBL/GenBank/DDBJ databases">
        <authorList>
            <person name="Geib S."/>
        </authorList>
    </citation>
    <scope>NUCLEOTIDE SEQUENCE</scope>
</reference>
<keyword evidence="1" id="KW-0732">Signal</keyword>
<accession>W8BDJ0</accession>
<proteinExistence type="evidence at transcript level"/>
<sequence>LLLLLLLLLLRRRICATTVRRCRHYYASTCSCSTDIISCCCRRHSCRCRCGCCCCGGMSLSHHRCGRILLHHHSRRHRIRHRHIYWLLGGCATAMRRCGLSLCLKWLLEGRSITLREVQFILDHRLLYGCILYGRHCAWYYIRFIIATCRCRIVVVEELLCRILCLVHEMISRGCCGCGGSMTVGIRIVVGVVGGILCIRIALARPLGRVRIHVVVDVLGHLVFGGEATSAIWHRTAEWTIALVSACMLIQYGLLTEIFTALRALVRLLAGVYTNMLIQYGALSEETRTIQTTERLLIRMYS</sequence>
<feature type="signal peptide" evidence="1">
    <location>
        <begin position="1"/>
        <end position="16"/>
    </location>
</feature>
<dbReference type="EMBL" id="GAMC01011502">
    <property type="protein sequence ID" value="JAB95053.1"/>
    <property type="molecule type" value="mRNA"/>
</dbReference>
<reference evidence="2" key="2">
    <citation type="journal article" date="2014" name="BMC Genomics">
        <title>A genomic perspective to assessing quality of mass-reared SIT flies used in Mediterranean fruit fly (Ceratitis capitata) eradication in California.</title>
        <authorList>
            <person name="Calla B."/>
            <person name="Hall B."/>
            <person name="Hou S."/>
            <person name="Geib S.M."/>
        </authorList>
    </citation>
    <scope>NUCLEOTIDE SEQUENCE</scope>
</reference>